<accession>A0A1G9QKX0</accession>
<protein>
    <submittedName>
        <fullName evidence="2">PilX N-terminal</fullName>
    </submittedName>
</protein>
<feature type="domain" description="Type 4 fimbrial biogenesis protein PilX N-terminal" evidence="1">
    <location>
        <begin position="16"/>
        <end position="65"/>
    </location>
</feature>
<dbReference type="STRING" id="119000.SAMN05661010_03384"/>
<proteinExistence type="predicted"/>
<dbReference type="EMBL" id="FNGI01000012">
    <property type="protein sequence ID" value="SDM11642.1"/>
    <property type="molecule type" value="Genomic_DNA"/>
</dbReference>
<keyword evidence="3" id="KW-1185">Reference proteome</keyword>
<dbReference type="Proteomes" id="UP000198654">
    <property type="component" value="Unassembled WGS sequence"/>
</dbReference>
<sequence>MKPSREARAGQRRNQRGAALLITLVLVALVSVLAFSNSQTTRLQQHLSSNEHASRIAFQAAEAALQAAEARLDAADGIDKLAAVCLGGAADTYEILSAEALEEDAHWQDVAEQGAVANFALSTGLSLSRQPRYMIGCIAKTAIEGYMSSGGMVKGQAPEITDPRYFFRVFAVGFGPGARMKRILEARYVY</sequence>
<evidence type="ECO:0000313" key="3">
    <source>
        <dbReference type="Proteomes" id="UP000198654"/>
    </source>
</evidence>
<organism evidence="2 3">
    <name type="scientific">Modicisalibacter muralis</name>
    <dbReference type="NCBI Taxonomy" id="119000"/>
    <lineage>
        <taxon>Bacteria</taxon>
        <taxon>Pseudomonadati</taxon>
        <taxon>Pseudomonadota</taxon>
        <taxon>Gammaproteobacteria</taxon>
        <taxon>Oceanospirillales</taxon>
        <taxon>Halomonadaceae</taxon>
        <taxon>Modicisalibacter</taxon>
    </lineage>
</organism>
<gene>
    <name evidence="2" type="ORF">SAMN05661010_03384</name>
</gene>
<dbReference type="OrthoDB" id="6168803at2"/>
<evidence type="ECO:0000313" key="2">
    <source>
        <dbReference type="EMBL" id="SDM11642.1"/>
    </source>
</evidence>
<dbReference type="AlphaFoldDB" id="A0A1G9QKX0"/>
<dbReference type="InterPro" id="IPR025746">
    <property type="entry name" value="PilX_N_dom"/>
</dbReference>
<dbReference type="Pfam" id="PF14341">
    <property type="entry name" value="PilX_N"/>
    <property type="match status" value="1"/>
</dbReference>
<dbReference type="RefSeq" id="WP_089730453.1">
    <property type="nucleotide sequence ID" value="NZ_FNGI01000012.1"/>
</dbReference>
<evidence type="ECO:0000259" key="1">
    <source>
        <dbReference type="Pfam" id="PF14341"/>
    </source>
</evidence>
<name>A0A1G9QKX0_9GAMM</name>
<reference evidence="2 3" key="1">
    <citation type="submission" date="2016-10" db="EMBL/GenBank/DDBJ databases">
        <authorList>
            <person name="de Groot N.N."/>
        </authorList>
    </citation>
    <scope>NUCLEOTIDE SEQUENCE [LARGE SCALE GENOMIC DNA]</scope>
    <source>
        <strain evidence="2 3">DSM 14789</strain>
    </source>
</reference>